<feature type="domain" description="Flagellar M-ring N-terminal" evidence="12">
    <location>
        <begin position="46"/>
        <end position="220"/>
    </location>
</feature>
<dbReference type="Pfam" id="PF01514">
    <property type="entry name" value="YscJ_FliF"/>
    <property type="match status" value="1"/>
</dbReference>
<dbReference type="Gene3D" id="3.30.300.30">
    <property type="match status" value="1"/>
</dbReference>
<feature type="domain" description="Flagellar M-ring C-terminal" evidence="13">
    <location>
        <begin position="258"/>
        <end position="401"/>
    </location>
</feature>
<dbReference type="EMBL" id="JAKIJS010000001">
    <property type="protein sequence ID" value="MCF6137104.1"/>
    <property type="molecule type" value="Genomic_DNA"/>
</dbReference>
<dbReference type="Proteomes" id="UP001649381">
    <property type="component" value="Unassembled WGS sequence"/>
</dbReference>
<evidence type="ECO:0000256" key="3">
    <source>
        <dbReference type="ARBA" id="ARBA00007971"/>
    </source>
</evidence>
<comment type="function">
    <text evidence="9">The M ring may be actively involved in energy transduction.</text>
</comment>
<evidence type="ECO:0000256" key="1">
    <source>
        <dbReference type="ARBA" id="ARBA00004117"/>
    </source>
</evidence>
<reference evidence="14 15" key="1">
    <citation type="submission" date="2022-01" db="EMBL/GenBank/DDBJ databases">
        <title>Alkalihalobacillus sp. EGI L200015, a novel bacterium isolated from a salt lake sediment.</title>
        <authorList>
            <person name="Gao L."/>
            <person name="Fang B.-Z."/>
            <person name="Li W.-J."/>
        </authorList>
    </citation>
    <scope>NUCLEOTIDE SEQUENCE [LARGE SCALE GENOMIC DNA]</scope>
    <source>
        <strain evidence="14 15">KCTC 12718</strain>
    </source>
</reference>
<evidence type="ECO:0000259" key="12">
    <source>
        <dbReference type="Pfam" id="PF01514"/>
    </source>
</evidence>
<evidence type="ECO:0000256" key="7">
    <source>
        <dbReference type="ARBA" id="ARBA00023136"/>
    </source>
</evidence>
<proteinExistence type="inferred from homology"/>
<dbReference type="InterPro" id="IPR000067">
    <property type="entry name" value="FlgMring_FliF"/>
</dbReference>
<dbReference type="PRINTS" id="PR01009">
    <property type="entry name" value="FLGMRINGFLIF"/>
</dbReference>
<keyword evidence="14" id="KW-0969">Cilium</keyword>
<dbReference type="NCBIfam" id="TIGR00206">
    <property type="entry name" value="fliF"/>
    <property type="match status" value="1"/>
</dbReference>
<evidence type="ECO:0000256" key="6">
    <source>
        <dbReference type="ARBA" id="ARBA00022989"/>
    </source>
</evidence>
<evidence type="ECO:0000256" key="4">
    <source>
        <dbReference type="ARBA" id="ARBA00022475"/>
    </source>
</evidence>
<dbReference type="InterPro" id="IPR043427">
    <property type="entry name" value="YscJ/FliF"/>
</dbReference>
<comment type="subcellular location">
    <subcellularLocation>
        <location evidence="1 9">Bacterial flagellum basal body</location>
    </subcellularLocation>
    <subcellularLocation>
        <location evidence="2">Cell membrane</location>
        <topology evidence="2">Multi-pass membrane protein</topology>
    </subcellularLocation>
</comment>
<keyword evidence="14" id="KW-0282">Flagellum</keyword>
<keyword evidence="7 11" id="KW-0472">Membrane</keyword>
<feature type="transmembrane region" description="Helical" evidence="11">
    <location>
        <begin position="445"/>
        <end position="465"/>
    </location>
</feature>
<feature type="transmembrane region" description="Helical" evidence="11">
    <location>
        <begin position="26"/>
        <end position="45"/>
    </location>
</feature>
<evidence type="ECO:0000313" key="14">
    <source>
        <dbReference type="EMBL" id="MCF6137104.1"/>
    </source>
</evidence>
<accession>A0ABS9GWD3</accession>
<organism evidence="14 15">
    <name type="scientific">Pseudalkalibacillus berkeleyi</name>
    <dbReference type="NCBI Taxonomy" id="1069813"/>
    <lineage>
        <taxon>Bacteria</taxon>
        <taxon>Bacillati</taxon>
        <taxon>Bacillota</taxon>
        <taxon>Bacilli</taxon>
        <taxon>Bacillales</taxon>
        <taxon>Fictibacillaceae</taxon>
        <taxon>Pseudalkalibacillus</taxon>
    </lineage>
</organism>
<evidence type="ECO:0000259" key="13">
    <source>
        <dbReference type="Pfam" id="PF08345"/>
    </source>
</evidence>
<comment type="caution">
    <text evidence="14">The sequence shown here is derived from an EMBL/GenBank/DDBJ whole genome shotgun (WGS) entry which is preliminary data.</text>
</comment>
<dbReference type="PANTHER" id="PTHR30046">
    <property type="entry name" value="FLAGELLAR M-RING PROTEIN"/>
    <property type="match status" value="1"/>
</dbReference>
<keyword evidence="5 11" id="KW-0812">Transmembrane</keyword>
<keyword evidence="6 11" id="KW-1133">Transmembrane helix</keyword>
<dbReference type="PANTHER" id="PTHR30046:SF0">
    <property type="entry name" value="FLAGELLAR M-RING PROTEIN"/>
    <property type="match status" value="1"/>
</dbReference>
<dbReference type="InterPro" id="IPR045851">
    <property type="entry name" value="AMP-bd_C_sf"/>
</dbReference>
<keyword evidence="14" id="KW-0966">Cell projection</keyword>
<evidence type="ECO:0000256" key="8">
    <source>
        <dbReference type="ARBA" id="ARBA00023143"/>
    </source>
</evidence>
<protein>
    <recommendedName>
        <fullName evidence="9">Flagellar M-ring protein</fullName>
    </recommendedName>
</protein>
<dbReference type="Pfam" id="PF08345">
    <property type="entry name" value="YscJ_FliF_C"/>
    <property type="match status" value="1"/>
</dbReference>
<name>A0ABS9GWD3_9BACL</name>
<sequence length="527" mass="59359">MNEKITSYKTHITQYWKERTTKQKTLIIGSIIGLFAFVTILTVIISNDQYVPLYTGLSPEETGQVKSSLEAKGVNYEISSNGTVISVPSQRVDALKVELAAEGTPKSGAINYEFFGENNGFGMTDKEFGVLERAAMQNELQGLIGSIDGVQNSKVMINLPKENVWVTDAEQSASASVVLDLKPGYTMKQPQVNALYHLVSKSVPSLPIDNIVIMDQFFNYFDLKNSDQQTTTLTAYEQQKTIKEDIEKDLQRNIQRMLATMMGPEKVVVSVTTDIDFTKEKRKEELVEPVDPEKMEGIQMSVERIRETYTGNGSPPGGVPGTGEDDIPSYQGEDGQSGDYQRIEERINNEVNRIHKEVEEAPYEIRDIGIQVMVEPPTPDDANSLPADRINDIEQVLSSVVRTTISKSQIDQITDEEIEQKVFVSAQPFKGKVEMPEPKASIPQWTYIVGGILLVFIIILVFMLLRNRKQKSVEDEDYVPLQYQVEEVPDIQPQRSEESTRKQQLEKLAKDKPDEFAKLLRSWLSDD</sequence>
<gene>
    <name evidence="14" type="primary">fliF</name>
    <name evidence="14" type="ORF">L2716_05120</name>
</gene>
<dbReference type="RefSeq" id="WP_236332411.1">
    <property type="nucleotide sequence ID" value="NZ_JAKIJS010000001.1"/>
</dbReference>
<evidence type="ECO:0000256" key="2">
    <source>
        <dbReference type="ARBA" id="ARBA00004651"/>
    </source>
</evidence>
<dbReference type="InterPro" id="IPR013556">
    <property type="entry name" value="Flag_M-ring_C"/>
</dbReference>
<evidence type="ECO:0000256" key="11">
    <source>
        <dbReference type="SAM" id="Phobius"/>
    </source>
</evidence>
<feature type="region of interest" description="Disordered" evidence="10">
    <location>
        <begin position="308"/>
        <end position="339"/>
    </location>
</feature>
<dbReference type="InterPro" id="IPR006182">
    <property type="entry name" value="FliF_N_dom"/>
</dbReference>
<keyword evidence="15" id="KW-1185">Reference proteome</keyword>
<evidence type="ECO:0000256" key="5">
    <source>
        <dbReference type="ARBA" id="ARBA00022692"/>
    </source>
</evidence>
<evidence type="ECO:0000256" key="9">
    <source>
        <dbReference type="PIRNR" id="PIRNR004862"/>
    </source>
</evidence>
<keyword evidence="8 9" id="KW-0975">Bacterial flagellum</keyword>
<keyword evidence="4" id="KW-1003">Cell membrane</keyword>
<evidence type="ECO:0000313" key="15">
    <source>
        <dbReference type="Proteomes" id="UP001649381"/>
    </source>
</evidence>
<dbReference type="PIRSF" id="PIRSF004862">
    <property type="entry name" value="FliF"/>
    <property type="match status" value="1"/>
</dbReference>
<evidence type="ECO:0000256" key="10">
    <source>
        <dbReference type="SAM" id="MobiDB-lite"/>
    </source>
</evidence>
<comment type="similarity">
    <text evidence="3 9">Belongs to the FliF family.</text>
</comment>